<proteinExistence type="predicted"/>
<name>A0A2J8V3V3_PONAB</name>
<dbReference type="AlphaFoldDB" id="A0A2J8V3V3"/>
<comment type="caution">
    <text evidence="2">The sequence shown here is derived from an EMBL/GenBank/DDBJ whole genome shotgun (WGS) entry which is preliminary data.</text>
</comment>
<protein>
    <submittedName>
        <fullName evidence="2">ITGB1BP1 isoform 7</fullName>
    </submittedName>
</protein>
<evidence type="ECO:0000256" key="1">
    <source>
        <dbReference type="SAM" id="MobiDB-lite"/>
    </source>
</evidence>
<evidence type="ECO:0000313" key="2">
    <source>
        <dbReference type="EMBL" id="PNJ52212.1"/>
    </source>
</evidence>
<gene>
    <name evidence="2" type="ORF">CR201_G0022552</name>
</gene>
<sequence length="38" mass="4255">MFRKGKKRHSSSSSQSSEISTKSKDKATVIQIPAQNFE</sequence>
<feature type="compositionally biased region" description="Basic residues" evidence="1">
    <location>
        <begin position="1"/>
        <end position="10"/>
    </location>
</feature>
<feature type="region of interest" description="Disordered" evidence="1">
    <location>
        <begin position="1"/>
        <end position="38"/>
    </location>
</feature>
<accession>A0A2J8V3V3</accession>
<reference evidence="2" key="1">
    <citation type="submission" date="2017-12" db="EMBL/GenBank/DDBJ databases">
        <title>High-resolution comparative analysis of great ape genomes.</title>
        <authorList>
            <person name="Pollen A."/>
            <person name="Hastie A."/>
            <person name="Hormozdiari F."/>
            <person name="Dougherty M."/>
            <person name="Liu R."/>
            <person name="Chaisson M."/>
            <person name="Hoppe E."/>
            <person name="Hill C."/>
            <person name="Pang A."/>
            <person name="Hillier L."/>
            <person name="Baker C."/>
            <person name="Armstrong J."/>
            <person name="Shendure J."/>
            <person name="Paten B."/>
            <person name="Wilson R."/>
            <person name="Chao H."/>
            <person name="Schneider V."/>
            <person name="Ventura M."/>
            <person name="Kronenberg Z."/>
            <person name="Murali S."/>
            <person name="Gordon D."/>
            <person name="Cantsilieris S."/>
            <person name="Munson K."/>
            <person name="Nelson B."/>
            <person name="Raja A."/>
            <person name="Underwood J."/>
            <person name="Diekhans M."/>
            <person name="Fiddes I."/>
            <person name="Haussler D."/>
            <person name="Eichler E."/>
        </authorList>
    </citation>
    <scope>NUCLEOTIDE SEQUENCE [LARGE SCALE GENOMIC DNA]</scope>
    <source>
        <strain evidence="2">Susie</strain>
    </source>
</reference>
<organism evidence="2">
    <name type="scientific">Pongo abelii</name>
    <name type="common">Sumatran orangutan</name>
    <name type="synonym">Pongo pygmaeus abelii</name>
    <dbReference type="NCBI Taxonomy" id="9601"/>
    <lineage>
        <taxon>Eukaryota</taxon>
        <taxon>Metazoa</taxon>
        <taxon>Chordata</taxon>
        <taxon>Craniata</taxon>
        <taxon>Vertebrata</taxon>
        <taxon>Euteleostomi</taxon>
        <taxon>Mammalia</taxon>
        <taxon>Eutheria</taxon>
        <taxon>Euarchontoglires</taxon>
        <taxon>Primates</taxon>
        <taxon>Haplorrhini</taxon>
        <taxon>Catarrhini</taxon>
        <taxon>Hominidae</taxon>
        <taxon>Pongo</taxon>
    </lineage>
</organism>
<dbReference type="InterPro" id="IPR019517">
    <property type="entry name" value="Integrin-bd_ICAP-1"/>
</dbReference>
<dbReference type="EMBL" id="NDHI03003434">
    <property type="protein sequence ID" value="PNJ52212.1"/>
    <property type="molecule type" value="Genomic_DNA"/>
</dbReference>
<feature type="compositionally biased region" description="Low complexity" evidence="1">
    <location>
        <begin position="11"/>
        <end position="20"/>
    </location>
</feature>
<dbReference type="Pfam" id="PF10480">
    <property type="entry name" value="ICAP-1_inte_bdg"/>
    <property type="match status" value="1"/>
</dbReference>